<sequence>MDAPGWAYEKPRIAAADPAWSARGAGLCARLGEVLRPWLVEGVEHVGSTSVPGLAAKPVVDVMASVRDVDEVVAEAGSLLSSAGWAYVPPSLDVGAPYRRFFVLPDAAGEQRLAHLHVLPAGHPRWSAQLAFRDALRADPALAAEYAALKHRLTRETGDREAYTAGKTEFVTGVLSRHAEPPVE</sequence>
<gene>
    <name evidence="1" type="ORF">VSH64_03880</name>
</gene>
<proteinExistence type="predicted"/>
<name>A0ABZ1IA03_9PSEU</name>
<keyword evidence="2" id="KW-1185">Reference proteome</keyword>
<dbReference type="PANTHER" id="PTHR34822:SF1">
    <property type="entry name" value="GRPB FAMILY PROTEIN"/>
    <property type="match status" value="1"/>
</dbReference>
<dbReference type="EMBL" id="CP142149">
    <property type="protein sequence ID" value="WSE31250.1"/>
    <property type="molecule type" value="Genomic_DNA"/>
</dbReference>
<protein>
    <submittedName>
        <fullName evidence="1">GrpB family protein</fullName>
    </submittedName>
</protein>
<dbReference type="InterPro" id="IPR007344">
    <property type="entry name" value="GrpB/CoaE"/>
</dbReference>
<evidence type="ECO:0000313" key="1">
    <source>
        <dbReference type="EMBL" id="WSE31250.1"/>
    </source>
</evidence>
<evidence type="ECO:0000313" key="2">
    <source>
        <dbReference type="Proteomes" id="UP001330812"/>
    </source>
</evidence>
<reference evidence="1 2" key="1">
    <citation type="journal article" date="2015" name="Int. J. Syst. Evol. Microbiol.">
        <title>Amycolatopsis rhabdoformis sp. nov., an actinomycete isolated from a tropical forest soil.</title>
        <authorList>
            <person name="Souza W.R."/>
            <person name="Silva R.E."/>
            <person name="Goodfellow M."/>
            <person name="Busarakam K."/>
            <person name="Figueiro F.S."/>
            <person name="Ferreira D."/>
            <person name="Rodrigues-Filho E."/>
            <person name="Moraes L.A.B."/>
            <person name="Zucchi T.D."/>
        </authorList>
    </citation>
    <scope>NUCLEOTIDE SEQUENCE [LARGE SCALE GENOMIC DNA]</scope>
    <source>
        <strain evidence="1 2">NCIMB 14900</strain>
    </source>
</reference>
<dbReference type="InterPro" id="IPR043519">
    <property type="entry name" value="NT_sf"/>
</dbReference>
<organism evidence="1 2">
    <name type="scientific">Amycolatopsis rhabdoformis</name>
    <dbReference type="NCBI Taxonomy" id="1448059"/>
    <lineage>
        <taxon>Bacteria</taxon>
        <taxon>Bacillati</taxon>
        <taxon>Actinomycetota</taxon>
        <taxon>Actinomycetes</taxon>
        <taxon>Pseudonocardiales</taxon>
        <taxon>Pseudonocardiaceae</taxon>
        <taxon>Amycolatopsis</taxon>
    </lineage>
</organism>
<dbReference type="RefSeq" id="WP_326834056.1">
    <property type="nucleotide sequence ID" value="NZ_CP142149.1"/>
</dbReference>
<accession>A0ABZ1IA03</accession>
<dbReference type="Proteomes" id="UP001330812">
    <property type="component" value="Chromosome"/>
</dbReference>
<dbReference type="PANTHER" id="PTHR34822">
    <property type="entry name" value="GRPB DOMAIN PROTEIN (AFU_ORTHOLOGUE AFUA_1G01530)"/>
    <property type="match status" value="1"/>
</dbReference>
<dbReference type="Gene3D" id="3.30.460.10">
    <property type="entry name" value="Beta Polymerase, domain 2"/>
    <property type="match status" value="1"/>
</dbReference>
<dbReference type="SUPFAM" id="SSF81301">
    <property type="entry name" value="Nucleotidyltransferase"/>
    <property type="match status" value="1"/>
</dbReference>
<dbReference type="Pfam" id="PF04229">
    <property type="entry name" value="GrpB"/>
    <property type="match status" value="1"/>
</dbReference>